<name>A0A4U5LYS7_STECR</name>
<dbReference type="EMBL" id="AZBU02000011">
    <property type="protein sequence ID" value="TKR61429.1"/>
    <property type="molecule type" value="Genomic_DNA"/>
</dbReference>
<protein>
    <submittedName>
        <fullName evidence="2">Uncharacterized protein</fullName>
    </submittedName>
</protein>
<accession>A0A4U5LYS7</accession>
<organism evidence="2 3">
    <name type="scientific">Steinernema carpocapsae</name>
    <name type="common">Entomopathogenic nematode</name>
    <dbReference type="NCBI Taxonomy" id="34508"/>
    <lineage>
        <taxon>Eukaryota</taxon>
        <taxon>Metazoa</taxon>
        <taxon>Ecdysozoa</taxon>
        <taxon>Nematoda</taxon>
        <taxon>Chromadorea</taxon>
        <taxon>Rhabditida</taxon>
        <taxon>Tylenchina</taxon>
        <taxon>Panagrolaimomorpha</taxon>
        <taxon>Strongyloidoidea</taxon>
        <taxon>Steinernematidae</taxon>
        <taxon>Steinernema</taxon>
    </lineage>
</organism>
<dbReference type="AlphaFoldDB" id="A0A4U5LYS7"/>
<gene>
    <name evidence="2" type="ORF">L596_028535</name>
</gene>
<keyword evidence="1" id="KW-0812">Transmembrane</keyword>
<comment type="caution">
    <text evidence="2">The sequence shown here is derived from an EMBL/GenBank/DDBJ whole genome shotgun (WGS) entry which is preliminary data.</text>
</comment>
<feature type="transmembrane region" description="Helical" evidence="1">
    <location>
        <begin position="27"/>
        <end position="48"/>
    </location>
</feature>
<proteinExistence type="predicted"/>
<evidence type="ECO:0000313" key="3">
    <source>
        <dbReference type="Proteomes" id="UP000298663"/>
    </source>
</evidence>
<keyword evidence="3" id="KW-1185">Reference proteome</keyword>
<dbReference type="Proteomes" id="UP000298663">
    <property type="component" value="Unassembled WGS sequence"/>
</dbReference>
<keyword evidence="1" id="KW-0472">Membrane</keyword>
<evidence type="ECO:0000313" key="2">
    <source>
        <dbReference type="EMBL" id="TKR61429.1"/>
    </source>
</evidence>
<keyword evidence="1" id="KW-1133">Transmembrane helix</keyword>
<evidence type="ECO:0000256" key="1">
    <source>
        <dbReference type="SAM" id="Phobius"/>
    </source>
</evidence>
<sequence length="121" mass="13918">MASDLPDRVPLSRFLFVTSINPKVFEILGFLLSCLAMFGLVFLIVLEVRRTFKRIKTRKTTLRAALPMVELSDANSVSEQTRFNETMHQTYYWRDIYGEKMAAAVDHVANNVTRRADQEGM</sequence>
<reference evidence="2 3" key="1">
    <citation type="journal article" date="2015" name="Genome Biol.">
        <title>Comparative genomics of Steinernema reveals deeply conserved gene regulatory networks.</title>
        <authorList>
            <person name="Dillman A.R."/>
            <person name="Macchietto M."/>
            <person name="Porter C.F."/>
            <person name="Rogers A."/>
            <person name="Williams B."/>
            <person name="Antoshechkin I."/>
            <person name="Lee M.M."/>
            <person name="Goodwin Z."/>
            <person name="Lu X."/>
            <person name="Lewis E.E."/>
            <person name="Goodrich-Blair H."/>
            <person name="Stock S.P."/>
            <person name="Adams B.J."/>
            <person name="Sternberg P.W."/>
            <person name="Mortazavi A."/>
        </authorList>
    </citation>
    <scope>NUCLEOTIDE SEQUENCE [LARGE SCALE GENOMIC DNA]</scope>
    <source>
        <strain evidence="2 3">ALL</strain>
    </source>
</reference>
<reference evidence="2 3" key="2">
    <citation type="journal article" date="2019" name="G3 (Bethesda)">
        <title>Hybrid Assembly of the Genome of the Entomopathogenic Nematode Steinernema carpocapsae Identifies the X-Chromosome.</title>
        <authorList>
            <person name="Serra L."/>
            <person name="Macchietto M."/>
            <person name="Macias-Munoz A."/>
            <person name="McGill C.J."/>
            <person name="Rodriguez I.M."/>
            <person name="Rodriguez B."/>
            <person name="Murad R."/>
            <person name="Mortazavi A."/>
        </authorList>
    </citation>
    <scope>NUCLEOTIDE SEQUENCE [LARGE SCALE GENOMIC DNA]</scope>
    <source>
        <strain evidence="2 3">ALL</strain>
    </source>
</reference>